<dbReference type="OrthoDB" id="5877251at2759"/>
<dbReference type="EMBL" id="CAKAEH010000974">
    <property type="protein sequence ID" value="CAG9532422.1"/>
    <property type="molecule type" value="Genomic_DNA"/>
</dbReference>
<feature type="compositionally biased region" description="Basic and acidic residues" evidence="1">
    <location>
        <begin position="73"/>
        <end position="83"/>
    </location>
</feature>
<keyword evidence="3" id="KW-1185">Reference proteome</keyword>
<evidence type="ECO:0000256" key="1">
    <source>
        <dbReference type="SAM" id="MobiDB-lite"/>
    </source>
</evidence>
<dbReference type="Proteomes" id="UP000746747">
    <property type="component" value="Unassembled WGS sequence"/>
</dbReference>
<evidence type="ECO:0000313" key="3">
    <source>
        <dbReference type="Proteomes" id="UP000746747"/>
    </source>
</evidence>
<protein>
    <submittedName>
        <fullName evidence="2">Uncharacterized protein</fullName>
    </submittedName>
</protein>
<feature type="region of interest" description="Disordered" evidence="1">
    <location>
        <begin position="51"/>
        <end position="102"/>
    </location>
</feature>
<sequence>MLLLQHRPSYWDFIETTSKHIRPAPNVFDSIGSVRQRIAIFETLSTDNQLMSTRKSDTPPELTEVSKYKKYSPLRERPSEAHKPKTLPGKSESDQSDGCNETQKGTYEVQKYNYESDRIAAQESGRHSGIYELQKHMPSECSGTPETVGNWKKTENKHILKAVIPLEIDLQQTVTQEIFTQKGDQEAYFEIRTVEGWEIIDEDEIHAVNKEYLAKQLEVTGKETKSKGSVCATQKIPARRITIDPESTICKILVPA</sequence>
<organism evidence="2 3">
    <name type="scientific">Cercopithifilaria johnstoni</name>
    <dbReference type="NCBI Taxonomy" id="2874296"/>
    <lineage>
        <taxon>Eukaryota</taxon>
        <taxon>Metazoa</taxon>
        <taxon>Ecdysozoa</taxon>
        <taxon>Nematoda</taxon>
        <taxon>Chromadorea</taxon>
        <taxon>Rhabditida</taxon>
        <taxon>Spirurina</taxon>
        <taxon>Spiruromorpha</taxon>
        <taxon>Filarioidea</taxon>
        <taxon>Onchocercidae</taxon>
        <taxon>Cercopithifilaria</taxon>
    </lineage>
</organism>
<proteinExistence type="predicted"/>
<evidence type="ECO:0000313" key="2">
    <source>
        <dbReference type="EMBL" id="CAG9532422.1"/>
    </source>
</evidence>
<comment type="caution">
    <text evidence="2">The sequence shown here is derived from an EMBL/GenBank/DDBJ whole genome shotgun (WGS) entry which is preliminary data.</text>
</comment>
<dbReference type="AlphaFoldDB" id="A0A8J2LSI4"/>
<accession>A0A8J2LSI4</accession>
<gene>
    <name evidence="2" type="ORF">CJOHNSTONI_LOCUS2732</name>
</gene>
<name>A0A8J2LSI4_9BILA</name>
<reference evidence="2" key="1">
    <citation type="submission" date="2021-09" db="EMBL/GenBank/DDBJ databases">
        <authorList>
            <consortium name="Pathogen Informatics"/>
        </authorList>
    </citation>
    <scope>NUCLEOTIDE SEQUENCE</scope>
</reference>